<keyword evidence="7" id="KW-0576">Peroxisome</keyword>
<sequence>MSRVTNCIVVIFVSVLFSVISSDDPCRFESKEKGVIDISSLANKDGKAAFPDETPSVGSNFIYSYNPCKPFSEGDTCKNVAVCQVSKDKTLTFILGKQDSAKWNAGAGAGTNPTIEYTFELKHVTVELECTDSATAELLALGESPINNYKFRLQSKCACWNGCKAASGSGGGLSGGLVFIIILLVLAVVYIIGFAAYNKVRLQRSGLDVLPHRTFWVALPVYARDGVTYIFRRATGKGGLEYTVCLHCKQQLCVEHILQHNEELIRQAHVYCNQFNELTQQIESLSFEQEFTLAEEHLNIWMDKQMKQLNEIYQQRLFELTETHLTINKNLAHFKQTQRNRLEDIEQRLINSKSNKQISIEQLHQLKTIVEQLQEELHQFQIDHFKNDRYLDYDNTQNSRLNADAKPFEYVPKKEQSNSFSSVQPDDFPNRLFDGCAFVTPIHQMSNSKISLDEIIRFTSRTAGRDKIYRTIQYASRFLAWYYIKKRGVVNGELFQNVESMMSLTRKGMRLGRFVDYVKNVLESFHIRNKRIGTLFGLIAVCQGLFMFFDNILLLHRFKILHLTNAQRFQQYLYQVWLLWVSCALTRDYYEIQASFHIGQYHQKQDKSLMRQANLFWANKPLVIDTIKNLCDLYIPLSNLNVVRANPGLQGFAGTVSSLLGLLQLWDKSYQLSS</sequence>
<keyword evidence="2" id="KW-0962">Peroxisome biogenesis</keyword>
<feature type="coiled-coil region" evidence="9">
    <location>
        <begin position="335"/>
        <end position="383"/>
    </location>
</feature>
<dbReference type="SUPFAM" id="SSF50911">
    <property type="entry name" value="Mannose 6-phosphate receptor domain"/>
    <property type="match status" value="1"/>
</dbReference>
<organism evidence="12 13">
    <name type="scientific">Adineta ricciae</name>
    <name type="common">Rotifer</name>
    <dbReference type="NCBI Taxonomy" id="249248"/>
    <lineage>
        <taxon>Eukaryota</taxon>
        <taxon>Metazoa</taxon>
        <taxon>Spiralia</taxon>
        <taxon>Gnathifera</taxon>
        <taxon>Rotifera</taxon>
        <taxon>Eurotatoria</taxon>
        <taxon>Bdelloidea</taxon>
        <taxon>Adinetida</taxon>
        <taxon>Adinetidae</taxon>
        <taxon>Adineta</taxon>
    </lineage>
</organism>
<evidence type="ECO:0000256" key="4">
    <source>
        <dbReference type="ARBA" id="ARBA00022729"/>
    </source>
</evidence>
<dbReference type="Gene3D" id="2.70.130.10">
    <property type="entry name" value="Mannose-6-phosphate receptor binding domain"/>
    <property type="match status" value="1"/>
</dbReference>
<evidence type="ECO:0000256" key="8">
    <source>
        <dbReference type="ARBA" id="ARBA00046271"/>
    </source>
</evidence>
<feature type="signal peptide" evidence="11">
    <location>
        <begin position="1"/>
        <end position="22"/>
    </location>
</feature>
<dbReference type="GO" id="GO:0016559">
    <property type="term" value="P:peroxisome fission"/>
    <property type="evidence" value="ECO:0007669"/>
    <property type="project" value="InterPro"/>
</dbReference>
<dbReference type="Pfam" id="PF09451">
    <property type="entry name" value="ATG27"/>
    <property type="match status" value="1"/>
</dbReference>
<keyword evidence="9" id="KW-0175">Coiled coil</keyword>
<evidence type="ECO:0000256" key="9">
    <source>
        <dbReference type="SAM" id="Coils"/>
    </source>
</evidence>
<keyword evidence="6 10" id="KW-0472">Membrane</keyword>
<feature type="transmembrane region" description="Helical" evidence="10">
    <location>
        <begin position="532"/>
        <end position="552"/>
    </location>
</feature>
<dbReference type="PANTHER" id="PTHR12652:SF50">
    <property type="entry name" value="PEROXIN 11"/>
    <property type="match status" value="1"/>
</dbReference>
<dbReference type="AlphaFoldDB" id="A0A814FR22"/>
<evidence type="ECO:0000256" key="7">
    <source>
        <dbReference type="ARBA" id="ARBA00023140"/>
    </source>
</evidence>
<feature type="chain" id="PRO_5032350883" evidence="11">
    <location>
        <begin position="23"/>
        <end position="674"/>
    </location>
</feature>
<comment type="caution">
    <text evidence="12">The sequence shown here is derived from an EMBL/GenBank/DDBJ whole genome shotgun (WGS) entry which is preliminary data.</text>
</comment>
<evidence type="ECO:0000256" key="3">
    <source>
        <dbReference type="ARBA" id="ARBA00022692"/>
    </source>
</evidence>
<evidence type="ECO:0000256" key="10">
    <source>
        <dbReference type="SAM" id="Phobius"/>
    </source>
</evidence>
<keyword evidence="13" id="KW-1185">Reference proteome</keyword>
<dbReference type="Proteomes" id="UP000663828">
    <property type="component" value="Unassembled WGS sequence"/>
</dbReference>
<dbReference type="EMBL" id="CAJNOR010000700">
    <property type="protein sequence ID" value="CAF0985536.1"/>
    <property type="molecule type" value="Genomic_DNA"/>
</dbReference>
<reference evidence="12" key="1">
    <citation type="submission" date="2021-02" db="EMBL/GenBank/DDBJ databases">
        <authorList>
            <person name="Nowell W R."/>
        </authorList>
    </citation>
    <scope>NUCLEOTIDE SEQUENCE</scope>
</reference>
<keyword evidence="3 10" id="KW-0812">Transmembrane</keyword>
<evidence type="ECO:0000256" key="1">
    <source>
        <dbReference type="ARBA" id="ARBA00004167"/>
    </source>
</evidence>
<evidence type="ECO:0000256" key="5">
    <source>
        <dbReference type="ARBA" id="ARBA00022989"/>
    </source>
</evidence>
<name>A0A814FR22_ADIRI</name>
<dbReference type="GO" id="GO:0005778">
    <property type="term" value="C:peroxisomal membrane"/>
    <property type="evidence" value="ECO:0007669"/>
    <property type="project" value="UniProtKB-SubCell"/>
</dbReference>
<evidence type="ECO:0000313" key="13">
    <source>
        <dbReference type="Proteomes" id="UP000663828"/>
    </source>
</evidence>
<comment type="subcellular location">
    <subcellularLocation>
        <location evidence="1">Membrane</location>
        <topology evidence="1">Single-pass membrane protein</topology>
    </subcellularLocation>
    <subcellularLocation>
        <location evidence="8">Peroxisome membrane</location>
    </subcellularLocation>
</comment>
<proteinExistence type="predicted"/>
<evidence type="ECO:0000256" key="11">
    <source>
        <dbReference type="SAM" id="SignalP"/>
    </source>
</evidence>
<dbReference type="InterPro" id="IPR009011">
    <property type="entry name" value="Man6P_isomerase_rcpt-bd_dom_sf"/>
</dbReference>
<accession>A0A814FR22</accession>
<evidence type="ECO:0000313" key="12">
    <source>
        <dbReference type="EMBL" id="CAF0985536.1"/>
    </source>
</evidence>
<keyword evidence="4 11" id="KW-0732">Signal</keyword>
<feature type="transmembrane region" description="Helical" evidence="10">
    <location>
        <begin position="173"/>
        <end position="197"/>
    </location>
</feature>
<dbReference type="PANTHER" id="PTHR12652">
    <property type="entry name" value="PEROXISOMAL BIOGENESIS FACTOR 11"/>
    <property type="match status" value="1"/>
</dbReference>
<dbReference type="InterPro" id="IPR008733">
    <property type="entry name" value="PEX11"/>
</dbReference>
<evidence type="ECO:0000256" key="2">
    <source>
        <dbReference type="ARBA" id="ARBA00022593"/>
    </source>
</evidence>
<dbReference type="InterPro" id="IPR018939">
    <property type="entry name" value="Autophagy-rel_prot_27"/>
</dbReference>
<evidence type="ECO:0000256" key="6">
    <source>
        <dbReference type="ARBA" id="ARBA00023136"/>
    </source>
</evidence>
<dbReference type="Pfam" id="PF05648">
    <property type="entry name" value="PEX11"/>
    <property type="match status" value="1"/>
</dbReference>
<keyword evidence="5 10" id="KW-1133">Transmembrane helix</keyword>
<gene>
    <name evidence="12" type="ORF">XAT740_LOCUS12417</name>
</gene>
<protein>
    <submittedName>
        <fullName evidence="12">Uncharacterized protein</fullName>
    </submittedName>
</protein>